<dbReference type="EMBL" id="LSDA01000037">
    <property type="protein sequence ID" value="KXB59163.1"/>
    <property type="molecule type" value="Genomic_DNA"/>
</dbReference>
<dbReference type="PANTHER" id="PTHR22916:SF3">
    <property type="entry name" value="UDP-GLCNAC:BETAGAL BETA-1,3-N-ACETYLGLUCOSAMINYLTRANSFERASE-LIKE PROTEIN 1"/>
    <property type="match status" value="1"/>
</dbReference>
<name>A0A133ZUP8_9FIRM</name>
<evidence type="ECO:0000313" key="2">
    <source>
        <dbReference type="EMBL" id="KXB59163.1"/>
    </source>
</evidence>
<dbReference type="AlphaFoldDB" id="A0A133ZUP8"/>
<accession>A0A133ZUP8</accession>
<comment type="caution">
    <text evidence="2">The sequence shown here is derived from an EMBL/GenBank/DDBJ whole genome shotgun (WGS) entry which is preliminary data.</text>
</comment>
<dbReference type="RefSeq" id="WP_060930851.1">
    <property type="nucleotide sequence ID" value="NZ_KQ959797.1"/>
</dbReference>
<dbReference type="InterPro" id="IPR001173">
    <property type="entry name" value="Glyco_trans_2-like"/>
</dbReference>
<reference evidence="3" key="1">
    <citation type="submission" date="2016-01" db="EMBL/GenBank/DDBJ databases">
        <authorList>
            <person name="Mitreva M."/>
            <person name="Pepin K.H."/>
            <person name="Mihindukulasuriya K.A."/>
            <person name="Fulton R."/>
            <person name="Fronick C."/>
            <person name="O'Laughlin M."/>
            <person name="Miner T."/>
            <person name="Herter B."/>
            <person name="Rosa B.A."/>
            <person name="Cordes M."/>
            <person name="Tomlinson C."/>
            <person name="Wollam A."/>
            <person name="Palsikar V.B."/>
            <person name="Mardis E.R."/>
            <person name="Wilson R.K."/>
        </authorList>
    </citation>
    <scope>NUCLEOTIDE SEQUENCE [LARGE SCALE GENOMIC DNA]</scope>
    <source>
        <strain evidence="3">DNF00896</strain>
    </source>
</reference>
<feature type="domain" description="Glycosyltransferase 2-like" evidence="1">
    <location>
        <begin position="4"/>
        <end position="110"/>
    </location>
</feature>
<sequence>MIEILLATYNGERFLPEQIESITSQSFTDYQILASDDNSSDCTFEILRSYESVLGEKIRVVQSNTHSAKENFYNLLDMADAEYIALCDQDDFWESDRLEKSLKAIQRLEKRYGKETPILVHSDLEIVDENLNSQNKKMSELTGISEAIKYAKKESKYLYTISTEKSFSRYLVENKITGNTVIINKALLDIYKRPKVSFMHDWWLGLIAFTFGKVGYLNECLVKYRQHESNELGAKNPLELRNIKKRNKQKIRENYDCMFAQVEEFLRLYKDELGKSRSADTYFARKYLNAFANMKSKNRISKIRDILKYSFFKSSKILTIGEMLNI</sequence>
<keyword evidence="3" id="KW-1185">Reference proteome</keyword>
<dbReference type="Pfam" id="PF00535">
    <property type="entry name" value="Glycos_transf_2"/>
    <property type="match status" value="1"/>
</dbReference>
<keyword evidence="2" id="KW-0808">Transferase</keyword>
<dbReference type="CDD" id="cd04196">
    <property type="entry name" value="GT_2_like_d"/>
    <property type="match status" value="1"/>
</dbReference>
<evidence type="ECO:0000313" key="3">
    <source>
        <dbReference type="Proteomes" id="UP000070394"/>
    </source>
</evidence>
<evidence type="ECO:0000259" key="1">
    <source>
        <dbReference type="Pfam" id="PF00535"/>
    </source>
</evidence>
<dbReference type="STRING" id="467210.HMPREF1866_00979"/>
<proteinExistence type="predicted"/>
<dbReference type="Gene3D" id="3.90.550.10">
    <property type="entry name" value="Spore Coat Polysaccharide Biosynthesis Protein SpsA, Chain A"/>
    <property type="match status" value="1"/>
</dbReference>
<gene>
    <name evidence="2" type="ORF">HMPREF1866_00979</name>
</gene>
<dbReference type="GO" id="GO:0016758">
    <property type="term" value="F:hexosyltransferase activity"/>
    <property type="evidence" value="ECO:0007669"/>
    <property type="project" value="UniProtKB-ARBA"/>
</dbReference>
<dbReference type="Proteomes" id="UP000070394">
    <property type="component" value="Unassembled WGS sequence"/>
</dbReference>
<dbReference type="InterPro" id="IPR029044">
    <property type="entry name" value="Nucleotide-diphossugar_trans"/>
</dbReference>
<protein>
    <submittedName>
        <fullName evidence="2">Glycosyltransferase, group 2 family protein</fullName>
    </submittedName>
</protein>
<dbReference type="PANTHER" id="PTHR22916">
    <property type="entry name" value="GLYCOSYLTRANSFERASE"/>
    <property type="match status" value="1"/>
</dbReference>
<dbReference type="SUPFAM" id="SSF53448">
    <property type="entry name" value="Nucleotide-diphospho-sugar transferases"/>
    <property type="match status" value="1"/>
</dbReference>
<organism evidence="2 3">
    <name type="scientific">Lachnoanaerobaculum saburreum</name>
    <dbReference type="NCBI Taxonomy" id="467210"/>
    <lineage>
        <taxon>Bacteria</taxon>
        <taxon>Bacillati</taxon>
        <taxon>Bacillota</taxon>
        <taxon>Clostridia</taxon>
        <taxon>Lachnospirales</taxon>
        <taxon>Lachnospiraceae</taxon>
        <taxon>Lachnoanaerobaculum</taxon>
    </lineage>
</organism>
<dbReference type="OrthoDB" id="9802649at2"/>
<dbReference type="PATRIC" id="fig|467210.3.peg.968"/>